<feature type="chain" id="PRO_5043674188" evidence="1">
    <location>
        <begin position="20"/>
        <end position="251"/>
    </location>
</feature>
<name>A0AAV2U0C9_CALDB</name>
<sequence>MFKITSIFCWSLVCDLVFSLTLTSIAEKKEFKLRSMSSVPKYRLVSYLARHSGTEDVKVKKLSIPEQSFYTHVHFAWECANKALSHVALKSDSGVLDIAGANMALPITCLPEMYAPGNISAVIDFAINCYSWASPKQSQSFQPVSYVSALRAAESIEINKNLIHESTSQFLMSTQTGAYHFVWEDYLEMNEFMHSLNYTTVVCGNSPSVYNPCDWKLVGLNPNEASNLCLYRIINEELKPTNSSESPWRLV</sequence>
<dbReference type="AlphaFoldDB" id="A0AAV2U0C9"/>
<organism evidence="2 3">
    <name type="scientific">Calicophoron daubneyi</name>
    <name type="common">Rumen fluke</name>
    <name type="synonym">Paramphistomum daubneyi</name>
    <dbReference type="NCBI Taxonomy" id="300641"/>
    <lineage>
        <taxon>Eukaryota</taxon>
        <taxon>Metazoa</taxon>
        <taxon>Spiralia</taxon>
        <taxon>Lophotrochozoa</taxon>
        <taxon>Platyhelminthes</taxon>
        <taxon>Trematoda</taxon>
        <taxon>Digenea</taxon>
        <taxon>Plagiorchiida</taxon>
        <taxon>Pronocephalata</taxon>
        <taxon>Paramphistomoidea</taxon>
        <taxon>Paramphistomidae</taxon>
        <taxon>Calicophoron</taxon>
    </lineage>
</organism>
<dbReference type="Proteomes" id="UP001497525">
    <property type="component" value="Unassembled WGS sequence"/>
</dbReference>
<reference evidence="2" key="1">
    <citation type="submission" date="2024-06" db="EMBL/GenBank/DDBJ databases">
        <authorList>
            <person name="Liu X."/>
            <person name="Lenzi L."/>
            <person name="Haldenby T S."/>
            <person name="Uol C."/>
        </authorList>
    </citation>
    <scope>NUCLEOTIDE SEQUENCE</scope>
</reference>
<feature type="signal peptide" evidence="1">
    <location>
        <begin position="1"/>
        <end position="19"/>
    </location>
</feature>
<accession>A0AAV2U0C9</accession>
<protein>
    <submittedName>
        <fullName evidence="2">Uncharacterized protein</fullName>
    </submittedName>
</protein>
<keyword evidence="1" id="KW-0732">Signal</keyword>
<dbReference type="EMBL" id="CAXLJL010000933">
    <property type="protein sequence ID" value="CAL5141901.1"/>
    <property type="molecule type" value="Genomic_DNA"/>
</dbReference>
<proteinExistence type="predicted"/>
<evidence type="ECO:0000256" key="1">
    <source>
        <dbReference type="SAM" id="SignalP"/>
    </source>
</evidence>
<evidence type="ECO:0000313" key="3">
    <source>
        <dbReference type="Proteomes" id="UP001497525"/>
    </source>
</evidence>
<comment type="caution">
    <text evidence="2">The sequence shown here is derived from an EMBL/GenBank/DDBJ whole genome shotgun (WGS) entry which is preliminary data.</text>
</comment>
<evidence type="ECO:0000313" key="2">
    <source>
        <dbReference type="EMBL" id="CAL5141901.1"/>
    </source>
</evidence>
<gene>
    <name evidence="2" type="ORF">CDAUBV1_LOCUS17198</name>
</gene>